<evidence type="ECO:0000256" key="1">
    <source>
        <dbReference type="ARBA" id="ARBA00004241"/>
    </source>
</evidence>
<gene>
    <name evidence="4" type="ORF">G9U52_12895</name>
</gene>
<keyword evidence="5" id="KW-1185">Reference proteome</keyword>
<accession>A0ABX0J9R8</accession>
<dbReference type="InterPro" id="IPR012902">
    <property type="entry name" value="N_methyl_site"/>
</dbReference>
<dbReference type="NCBIfam" id="TIGR02532">
    <property type="entry name" value="IV_pilin_GFxxxE"/>
    <property type="match status" value="1"/>
</dbReference>
<proteinExistence type="predicted"/>
<dbReference type="EMBL" id="JAAOIW010000004">
    <property type="protein sequence ID" value="NHN30731.1"/>
    <property type="molecule type" value="Genomic_DNA"/>
</dbReference>
<keyword evidence="3" id="KW-0812">Transmembrane</keyword>
<reference evidence="4" key="1">
    <citation type="submission" date="2020-03" db="EMBL/GenBank/DDBJ databases">
        <title>Draft sequencing of Paenibacilllus sp. S3N08.</title>
        <authorList>
            <person name="Kim D.-U."/>
        </authorList>
    </citation>
    <scope>NUCLEOTIDE SEQUENCE</scope>
    <source>
        <strain evidence="4">S3N08</strain>
    </source>
</reference>
<evidence type="ECO:0000313" key="4">
    <source>
        <dbReference type="EMBL" id="NHN30731.1"/>
    </source>
</evidence>
<comment type="caution">
    <text evidence="4">The sequence shown here is derived from an EMBL/GenBank/DDBJ whole genome shotgun (WGS) entry which is preliminary data.</text>
</comment>
<name>A0ABX0J9R8_9BACL</name>
<protein>
    <submittedName>
        <fullName evidence="4">Type II secretion system protein</fullName>
    </submittedName>
</protein>
<sequence length="170" mass="19499">MNNQKGLSLLEVLAAVTILAMVILSISYFFTKNYEYSNREESKDISVNVARNVIEDLKPGLMNGTAVTLFSNSEAAHALALNEIELLRDNQDNTFTFDYITDPISHLKVAIREINIPNNRTYTITDELNTEIRFPFVMNHYFSHIEVTVTDTLLNNTTYTLQSYLEKRPR</sequence>
<organism evidence="4 5">
    <name type="scientific">Paenibacillus agricola</name>
    <dbReference type="NCBI Taxonomy" id="2716264"/>
    <lineage>
        <taxon>Bacteria</taxon>
        <taxon>Bacillati</taxon>
        <taxon>Bacillota</taxon>
        <taxon>Bacilli</taxon>
        <taxon>Bacillales</taxon>
        <taxon>Paenibacillaceae</taxon>
        <taxon>Paenibacillus</taxon>
    </lineage>
</organism>
<dbReference type="Pfam" id="PF07963">
    <property type="entry name" value="N_methyl"/>
    <property type="match status" value="1"/>
</dbReference>
<keyword evidence="3" id="KW-0472">Membrane</keyword>
<evidence type="ECO:0000256" key="2">
    <source>
        <dbReference type="ARBA" id="ARBA00023287"/>
    </source>
</evidence>
<dbReference type="RefSeq" id="WP_166150068.1">
    <property type="nucleotide sequence ID" value="NZ_JAAOIW010000004.1"/>
</dbReference>
<feature type="transmembrane region" description="Helical" evidence="3">
    <location>
        <begin position="12"/>
        <end position="30"/>
    </location>
</feature>
<evidence type="ECO:0000256" key="3">
    <source>
        <dbReference type="SAM" id="Phobius"/>
    </source>
</evidence>
<comment type="subcellular location">
    <subcellularLocation>
        <location evidence="1">Cell surface</location>
    </subcellularLocation>
</comment>
<dbReference type="Proteomes" id="UP001165962">
    <property type="component" value="Unassembled WGS sequence"/>
</dbReference>
<evidence type="ECO:0000313" key="5">
    <source>
        <dbReference type="Proteomes" id="UP001165962"/>
    </source>
</evidence>
<keyword evidence="2" id="KW-0178">Competence</keyword>
<dbReference type="PROSITE" id="PS00409">
    <property type="entry name" value="PROKAR_NTER_METHYL"/>
    <property type="match status" value="1"/>
</dbReference>
<keyword evidence="3" id="KW-1133">Transmembrane helix</keyword>